<comment type="caution">
    <text evidence="2">The sequence shown here is derived from an EMBL/GenBank/DDBJ whole genome shotgun (WGS) entry which is preliminary data.</text>
</comment>
<feature type="non-terminal residue" evidence="2">
    <location>
        <position position="1"/>
    </location>
</feature>
<reference evidence="2" key="1">
    <citation type="submission" date="2023-10" db="EMBL/GenBank/DDBJ databases">
        <authorList>
            <person name="Chen Y."/>
            <person name="Shah S."/>
            <person name="Dougan E. K."/>
            <person name="Thang M."/>
            <person name="Chan C."/>
        </authorList>
    </citation>
    <scope>NUCLEOTIDE SEQUENCE [LARGE SCALE GENOMIC DNA]</scope>
</reference>
<keyword evidence="3" id="KW-1185">Reference proteome</keyword>
<name>A0ABN9QMD3_9DINO</name>
<evidence type="ECO:0000313" key="3">
    <source>
        <dbReference type="Proteomes" id="UP001189429"/>
    </source>
</evidence>
<sequence>GGALAPVEPPAAHFEDRGGSAQPPYEGTPAELDSDEEALAAKAVKAVRDAEEAEAVAEVVAFEKKQTSSGSGAVKAVAQRAADLPGDADAGAGASGDCGGSMNVDDGKGQDYVLQSDETDGMLELFQKELDRAPAAGQLAGAVDSEKALMEAFLAAKETWGENVETWNTGSDKAPYDAVLEQCANSGFVFNKRSAMGSRFGLFIMSHWSEEKRQAYKDAGPADKVKFRQDWAAERYAEYEKTRKFVQSRSEVDSTIGTLLNLDALVVAEGGHDRPAVVQGAINIALSCIKKGPPFAELNSDSGRLEFRHRVKQSRLDFTKKWETEELERGDPKKAKIEAGVATGAASSGAASSGAASSGAASSGAASSGATPGAADAAITPPSKAAA</sequence>
<dbReference type="Proteomes" id="UP001189429">
    <property type="component" value="Unassembled WGS sequence"/>
</dbReference>
<evidence type="ECO:0000256" key="1">
    <source>
        <dbReference type="SAM" id="MobiDB-lite"/>
    </source>
</evidence>
<proteinExistence type="predicted"/>
<feature type="compositionally biased region" description="Basic and acidic residues" evidence="1">
    <location>
        <begin position="327"/>
        <end position="337"/>
    </location>
</feature>
<accession>A0ABN9QMD3</accession>
<organism evidence="2 3">
    <name type="scientific">Prorocentrum cordatum</name>
    <dbReference type="NCBI Taxonomy" id="2364126"/>
    <lineage>
        <taxon>Eukaryota</taxon>
        <taxon>Sar</taxon>
        <taxon>Alveolata</taxon>
        <taxon>Dinophyceae</taxon>
        <taxon>Prorocentrales</taxon>
        <taxon>Prorocentraceae</taxon>
        <taxon>Prorocentrum</taxon>
    </lineage>
</organism>
<feature type="region of interest" description="Disordered" evidence="1">
    <location>
        <begin position="327"/>
        <end position="387"/>
    </location>
</feature>
<feature type="non-terminal residue" evidence="2">
    <location>
        <position position="387"/>
    </location>
</feature>
<protein>
    <submittedName>
        <fullName evidence="2">Uncharacterized protein</fullName>
    </submittedName>
</protein>
<evidence type="ECO:0000313" key="2">
    <source>
        <dbReference type="EMBL" id="CAK0807286.1"/>
    </source>
</evidence>
<feature type="compositionally biased region" description="Low complexity" evidence="1">
    <location>
        <begin position="339"/>
        <end position="378"/>
    </location>
</feature>
<dbReference type="EMBL" id="CAUYUJ010003891">
    <property type="protein sequence ID" value="CAK0807286.1"/>
    <property type="molecule type" value="Genomic_DNA"/>
</dbReference>
<gene>
    <name evidence="2" type="ORF">PCOR1329_LOCUS13210</name>
</gene>
<feature type="region of interest" description="Disordered" evidence="1">
    <location>
        <begin position="1"/>
        <end position="33"/>
    </location>
</feature>